<sequence length="100" mass="10964">MRKVRLLTNHCPCIGTPDIPGPKDVHIRTYLKLDSNGRIAGESDVVPRGGPGKTQKIVVANAMRTVLRAASFKNLPQAQFDNETSRVDVLQDFDPGHMAL</sequence>
<proteinExistence type="predicted"/>
<name>A0A329YAZ0_RHITR</name>
<dbReference type="EMBL" id="QMKK01000044">
    <property type="protein sequence ID" value="RAX40068.1"/>
    <property type="molecule type" value="Genomic_DNA"/>
</dbReference>
<organism evidence="1 2">
    <name type="scientific">Rhizobium tropici</name>
    <dbReference type="NCBI Taxonomy" id="398"/>
    <lineage>
        <taxon>Bacteria</taxon>
        <taxon>Pseudomonadati</taxon>
        <taxon>Pseudomonadota</taxon>
        <taxon>Alphaproteobacteria</taxon>
        <taxon>Hyphomicrobiales</taxon>
        <taxon>Rhizobiaceae</taxon>
        <taxon>Rhizobium/Agrobacterium group</taxon>
        <taxon>Rhizobium</taxon>
    </lineage>
</organism>
<comment type="caution">
    <text evidence="1">The sequence shown here is derived from an EMBL/GenBank/DDBJ whole genome shotgun (WGS) entry which is preliminary data.</text>
</comment>
<dbReference type="AlphaFoldDB" id="A0A329YAZ0"/>
<dbReference type="Proteomes" id="UP000251205">
    <property type="component" value="Unassembled WGS sequence"/>
</dbReference>
<accession>A0A329YAZ0</accession>
<evidence type="ECO:0000313" key="1">
    <source>
        <dbReference type="EMBL" id="RAX40068.1"/>
    </source>
</evidence>
<gene>
    <name evidence="1" type="ORF">DQ393_19685</name>
</gene>
<evidence type="ECO:0000313" key="2">
    <source>
        <dbReference type="Proteomes" id="UP000251205"/>
    </source>
</evidence>
<protein>
    <submittedName>
        <fullName evidence="1">Uncharacterized protein</fullName>
    </submittedName>
</protein>
<reference evidence="1 2" key="1">
    <citation type="submission" date="2018-06" db="EMBL/GenBank/DDBJ databases">
        <title>Whole Genome Sequence of an efficient microsymbiont, Rhizobium tropici.</title>
        <authorList>
            <person name="Srinivasan R."/>
            <person name="Singh H.V."/>
            <person name="Srivastava R."/>
            <person name="Kumari B."/>
            <person name="Radhakrishna A."/>
        </authorList>
    </citation>
    <scope>NUCLEOTIDE SEQUENCE [LARGE SCALE GENOMIC DNA]</scope>
    <source>
        <strain evidence="1 2">IGFRI Rhizo-19</strain>
    </source>
</reference>